<keyword evidence="2 4" id="KW-0238">DNA-binding</keyword>
<gene>
    <name evidence="6" type="ORF">SAMN05444366_3156</name>
</gene>
<dbReference type="InterPro" id="IPR009057">
    <property type="entry name" value="Homeodomain-like_sf"/>
</dbReference>
<proteinExistence type="predicted"/>
<dbReference type="InterPro" id="IPR001647">
    <property type="entry name" value="HTH_TetR"/>
</dbReference>
<name>A0A1M7IHI7_9FLAO</name>
<keyword evidence="7" id="KW-1185">Reference proteome</keyword>
<dbReference type="SUPFAM" id="SSF46689">
    <property type="entry name" value="Homeodomain-like"/>
    <property type="match status" value="1"/>
</dbReference>
<dbReference type="PANTHER" id="PTHR47506">
    <property type="entry name" value="TRANSCRIPTIONAL REGULATORY PROTEIN"/>
    <property type="match status" value="1"/>
</dbReference>
<dbReference type="SUPFAM" id="SSF48498">
    <property type="entry name" value="Tetracyclin repressor-like, C-terminal domain"/>
    <property type="match status" value="1"/>
</dbReference>
<dbReference type="RefSeq" id="WP_072973916.1">
    <property type="nucleotide sequence ID" value="NZ_FRBY01000004.1"/>
</dbReference>
<evidence type="ECO:0000256" key="4">
    <source>
        <dbReference type="PROSITE-ProRule" id="PRU00335"/>
    </source>
</evidence>
<dbReference type="InterPro" id="IPR011075">
    <property type="entry name" value="TetR_C"/>
</dbReference>
<accession>A0A1M7IHI7</accession>
<dbReference type="STRING" id="29534.SAMN05444366_3156"/>
<dbReference type="Gene3D" id="1.10.357.10">
    <property type="entry name" value="Tetracycline Repressor, domain 2"/>
    <property type="match status" value="1"/>
</dbReference>
<organism evidence="6 7">
    <name type="scientific">Flavobacterium saccharophilum</name>
    <dbReference type="NCBI Taxonomy" id="29534"/>
    <lineage>
        <taxon>Bacteria</taxon>
        <taxon>Pseudomonadati</taxon>
        <taxon>Bacteroidota</taxon>
        <taxon>Flavobacteriia</taxon>
        <taxon>Flavobacteriales</taxon>
        <taxon>Flavobacteriaceae</taxon>
        <taxon>Flavobacterium</taxon>
    </lineage>
</organism>
<dbReference type="AlphaFoldDB" id="A0A1M7IHI7"/>
<protein>
    <submittedName>
        <fullName evidence="6">Transcriptional regulator, TetR family</fullName>
    </submittedName>
</protein>
<dbReference type="Proteomes" id="UP000184121">
    <property type="component" value="Unassembled WGS sequence"/>
</dbReference>
<evidence type="ECO:0000259" key="5">
    <source>
        <dbReference type="PROSITE" id="PS50977"/>
    </source>
</evidence>
<dbReference type="PROSITE" id="PS50977">
    <property type="entry name" value="HTH_TETR_2"/>
    <property type="match status" value="1"/>
</dbReference>
<reference evidence="7" key="1">
    <citation type="submission" date="2016-11" db="EMBL/GenBank/DDBJ databases">
        <authorList>
            <person name="Varghese N."/>
            <person name="Submissions S."/>
        </authorList>
    </citation>
    <scope>NUCLEOTIDE SEQUENCE [LARGE SCALE GENOMIC DNA]</scope>
    <source>
        <strain evidence="7">DSM 1811</strain>
    </source>
</reference>
<evidence type="ECO:0000313" key="6">
    <source>
        <dbReference type="EMBL" id="SHM40252.1"/>
    </source>
</evidence>
<feature type="DNA-binding region" description="H-T-H motif" evidence="4">
    <location>
        <begin position="28"/>
        <end position="47"/>
    </location>
</feature>
<dbReference type="EMBL" id="FRBY01000004">
    <property type="protein sequence ID" value="SHM40252.1"/>
    <property type="molecule type" value="Genomic_DNA"/>
</dbReference>
<dbReference type="Pfam" id="PF16925">
    <property type="entry name" value="TetR_C_13"/>
    <property type="match status" value="1"/>
</dbReference>
<evidence type="ECO:0000256" key="3">
    <source>
        <dbReference type="ARBA" id="ARBA00023163"/>
    </source>
</evidence>
<dbReference type="GO" id="GO:0003677">
    <property type="term" value="F:DNA binding"/>
    <property type="evidence" value="ECO:0007669"/>
    <property type="project" value="UniProtKB-UniRule"/>
</dbReference>
<evidence type="ECO:0000256" key="2">
    <source>
        <dbReference type="ARBA" id="ARBA00023125"/>
    </source>
</evidence>
<dbReference type="PANTHER" id="PTHR47506:SF3">
    <property type="entry name" value="HTH-TYPE TRANSCRIPTIONAL REGULATOR LMRA"/>
    <property type="match status" value="1"/>
</dbReference>
<keyword evidence="3" id="KW-0804">Transcription</keyword>
<evidence type="ECO:0000313" key="7">
    <source>
        <dbReference type="Proteomes" id="UP000184121"/>
    </source>
</evidence>
<dbReference type="InterPro" id="IPR036271">
    <property type="entry name" value="Tet_transcr_reg_TetR-rel_C_sf"/>
</dbReference>
<dbReference type="OrthoDB" id="9798857at2"/>
<sequence length="193" mass="21758">MSKAERTRQFIIETSAPLINKKGMAGTSLSDIMEATKLAKGGIYGNFENKEEICMESFLYLRTQLASKLDVAASKGKSAKEKLFNLLDVYGNRKNMAEGCPIMNFGTEADDTNPIMKELVKKAILSAQKRFLTIVEEGIQNKELSSEINPEHFSIRTFAMIEGAILYRKVFGNDDQMHIVLDSIRNEFEKYVL</sequence>
<dbReference type="Pfam" id="PF00440">
    <property type="entry name" value="TetR_N"/>
    <property type="match status" value="1"/>
</dbReference>
<feature type="domain" description="HTH tetR-type" evidence="5">
    <location>
        <begin position="5"/>
        <end position="65"/>
    </location>
</feature>
<keyword evidence="1" id="KW-0805">Transcription regulation</keyword>
<evidence type="ECO:0000256" key="1">
    <source>
        <dbReference type="ARBA" id="ARBA00023015"/>
    </source>
</evidence>